<feature type="region of interest" description="Disordered" evidence="2">
    <location>
        <begin position="868"/>
        <end position="902"/>
    </location>
</feature>
<dbReference type="GO" id="GO:0045053">
    <property type="term" value="P:protein retention in Golgi apparatus"/>
    <property type="evidence" value="ECO:0007669"/>
    <property type="project" value="TreeGrafter"/>
</dbReference>
<feature type="region of interest" description="Disordered" evidence="2">
    <location>
        <begin position="1367"/>
        <end position="1390"/>
    </location>
</feature>
<dbReference type="InterPro" id="IPR026847">
    <property type="entry name" value="VPS13"/>
</dbReference>
<keyword evidence="1" id="KW-0813">Transport</keyword>
<dbReference type="Proteomes" id="UP001497472">
    <property type="component" value="Unassembled WGS sequence"/>
</dbReference>
<feature type="region of interest" description="Disordered" evidence="2">
    <location>
        <begin position="987"/>
        <end position="1021"/>
    </location>
</feature>
<proteinExistence type="predicted"/>
<evidence type="ECO:0000313" key="5">
    <source>
        <dbReference type="Proteomes" id="UP001497472"/>
    </source>
</evidence>
<feature type="region of interest" description="Disordered" evidence="2">
    <location>
        <begin position="727"/>
        <end position="763"/>
    </location>
</feature>
<organism evidence="4 5">
    <name type="scientific">Leptosia nina</name>
    <dbReference type="NCBI Taxonomy" id="320188"/>
    <lineage>
        <taxon>Eukaryota</taxon>
        <taxon>Metazoa</taxon>
        <taxon>Ecdysozoa</taxon>
        <taxon>Arthropoda</taxon>
        <taxon>Hexapoda</taxon>
        <taxon>Insecta</taxon>
        <taxon>Pterygota</taxon>
        <taxon>Neoptera</taxon>
        <taxon>Endopterygota</taxon>
        <taxon>Lepidoptera</taxon>
        <taxon>Glossata</taxon>
        <taxon>Ditrysia</taxon>
        <taxon>Papilionoidea</taxon>
        <taxon>Pieridae</taxon>
        <taxon>Pierinae</taxon>
        <taxon>Leptosia</taxon>
    </lineage>
</organism>
<accession>A0AAV1JTF1</accession>
<evidence type="ECO:0000256" key="1">
    <source>
        <dbReference type="ARBA" id="ARBA00022448"/>
    </source>
</evidence>
<dbReference type="Pfam" id="PF12624">
    <property type="entry name" value="VPS13_N"/>
    <property type="match status" value="1"/>
</dbReference>
<dbReference type="GO" id="GO:0007005">
    <property type="term" value="P:mitochondrion organization"/>
    <property type="evidence" value="ECO:0007669"/>
    <property type="project" value="TreeGrafter"/>
</dbReference>
<evidence type="ECO:0000313" key="4">
    <source>
        <dbReference type="EMBL" id="CAK1552703.1"/>
    </source>
</evidence>
<name>A0AAV1JTF1_9NEOP</name>
<dbReference type="PANTHER" id="PTHR16166:SF141">
    <property type="entry name" value="INTERMEMBRANE LIPID TRANSFER PROTEIN VPS13D"/>
    <property type="match status" value="1"/>
</dbReference>
<dbReference type="InterPro" id="IPR026854">
    <property type="entry name" value="VPS13_N"/>
</dbReference>
<dbReference type="GO" id="GO:0006623">
    <property type="term" value="P:protein targeting to vacuole"/>
    <property type="evidence" value="ECO:0007669"/>
    <property type="project" value="TreeGrafter"/>
</dbReference>
<feature type="compositionally biased region" description="Polar residues" evidence="2">
    <location>
        <begin position="873"/>
        <end position="882"/>
    </location>
</feature>
<reference evidence="4 5" key="1">
    <citation type="submission" date="2023-11" db="EMBL/GenBank/DDBJ databases">
        <authorList>
            <person name="Okamura Y."/>
        </authorList>
    </citation>
    <scope>NUCLEOTIDE SEQUENCE [LARGE SCALE GENOMIC DNA]</scope>
</reference>
<evidence type="ECO:0000256" key="2">
    <source>
        <dbReference type="SAM" id="MobiDB-lite"/>
    </source>
</evidence>
<dbReference type="PANTHER" id="PTHR16166">
    <property type="entry name" value="VACUOLAR PROTEIN SORTING-ASSOCIATED PROTEIN VPS13"/>
    <property type="match status" value="1"/>
</dbReference>
<keyword evidence="5" id="KW-1185">Reference proteome</keyword>
<dbReference type="EMBL" id="CAVLEF010000156">
    <property type="protein sequence ID" value="CAK1552703.1"/>
    <property type="molecule type" value="Genomic_DNA"/>
</dbReference>
<feature type="compositionally biased region" description="Low complexity" evidence="2">
    <location>
        <begin position="997"/>
        <end position="1008"/>
    </location>
</feature>
<feature type="domain" description="Chorein N-terminal" evidence="3">
    <location>
        <begin position="1"/>
        <end position="908"/>
    </location>
</feature>
<sequence>MLEGLVAWILNNYLGKYVENLNTDQLSVALLSGKVELENLPLKKDALRHLGLPVEIKSGFIGKVQLQVPVTQIRSVPWLIAIEKLYVVVAPVNLDEWDSNVEALIAHERKVSILDALEAQWRAEHEANDAGYYAASYSSWLNFGTGLLANIVENLQLKINDVHIRYEDTLTYPGRSFACGFAAESLGAESCDANWQRGFTPLSEPCSFKLLELNNLALYWDPMPVPAAMMADCTLAELTDRMCSTWSAAHRFIVHPVGANARVRRERCEQPLRDRSRPRLACHLTLDAVLLRLSSRQYSEMSGCARGLERVARVREAREFRPLVPLQGNAKLWWQYAVKAHLPHHLWMDPKPTWETCLTQSRATLKYVEICLSLLINPASTLSPEDKQAKDDYEWANPLSVLKLLREVAIRKIPASAPTGSEQSSSGRSVLVRWFPQWWGWYTPGPPAAARLEHEILNVIADSLDDNTLLRRDALFGLFEFTLNTGSFDLYTEADDDISTPDADSVGVELQFSSVRVRVESRPRAGALALHASLGAVCLRDHVNPRTLFPVLVAPQGMIREGLSAMNPASSAATWWKAHQAPAQPSPLPDTNNGAEKEPLFQLTYEKKPLGLNCDHKLRVKSRSVEVVWCLEVARWAQRWAALGGAGPGRAIAQVRDQTRATIMSQYEKLLHAKRTPNDRRSWSVELDISAPQLLFVEDLCDRDASVLVVDFGRLRLANANLVEEEPKPQVLDEDEETFMTPCSTPPGSLLSPGSPPDLPNNAPRPLDPAHLHISLYDRYKIELSDLQIMVGRARDNWKYAHTKATSALHLLDRFSISLQAERRVVQTSDPQYPTAALCGSLPALVVHLSEHKLAALRAVLTAQTAHVHKPQQHLQSPNQDGKFNEDEEEETSISSETEHSEFSTHNNATLLLLQFAIDQLSLEVQSRGRSIAEVQVCGVRAAVSARPCDTSVSLSVHSLLLVDALQTYGPDFELLVASHKHVGMDTTSGSIRGSEPTSPTSPASPDSRAPPPAPSPRDLHRALHSLHDSYFPEAGRTSPSTNWASSAGTKNTFGATSFNWGTQIPTSWSSSWGCGWGSEGPAWATPGIVDSEALIAVELCLVKGEGDSEDLRIANILFNNLDVIANQETIVELIGFVHRVTGGAPKRPPAPLTSRPTHASLLSMPTVDDELKVGVRTEITFDFHRLGVLLLRAAVREGAVVANKIATATLGDARIQATLHGSRVEVSGSLGGVQVVSLSEGAGVHSRILSAGRPPPAPAPLAPLATHRQPNTQASEEKALFFNITRYVVQPLIEDEVPVVEVKVQVQVASVWYTHSGPLLRELQSCLTEFKQYLANLARSIRAAAADMAIGLVHPRTESLYANPKLSQSMDGVSPRRRTTSLGCSLDEPDRDSQQLILRLRSTLKSEEKYLKNGYPEEQFNTLLQSGVPSDLSKFN</sequence>
<evidence type="ECO:0000259" key="3">
    <source>
        <dbReference type="Pfam" id="PF12624"/>
    </source>
</evidence>
<gene>
    <name evidence="4" type="ORF">LNINA_LOCUS11734</name>
</gene>
<protein>
    <recommendedName>
        <fullName evidence="3">Chorein N-terminal domain-containing protein</fullName>
    </recommendedName>
</protein>
<comment type="caution">
    <text evidence="4">The sequence shown here is derived from an EMBL/GenBank/DDBJ whole genome shotgun (WGS) entry which is preliminary data.</text>
</comment>